<evidence type="ECO:0000313" key="2">
    <source>
        <dbReference type="Proteomes" id="UP000777784"/>
    </source>
</evidence>
<name>A0A948S072_UNCEI</name>
<dbReference type="EMBL" id="JAHJDP010000103">
    <property type="protein sequence ID" value="MBU2692852.1"/>
    <property type="molecule type" value="Genomic_DNA"/>
</dbReference>
<evidence type="ECO:0000313" key="1">
    <source>
        <dbReference type="EMBL" id="MBU2692852.1"/>
    </source>
</evidence>
<dbReference type="AlphaFoldDB" id="A0A948S072"/>
<accession>A0A948S072</accession>
<comment type="caution">
    <text evidence="1">The sequence shown here is derived from an EMBL/GenBank/DDBJ whole genome shotgun (WGS) entry which is preliminary data.</text>
</comment>
<dbReference type="Proteomes" id="UP000777784">
    <property type="component" value="Unassembled WGS sequence"/>
</dbReference>
<proteinExistence type="predicted"/>
<gene>
    <name evidence="1" type="ORF">KJ970_18185</name>
</gene>
<reference evidence="1" key="1">
    <citation type="submission" date="2021-05" db="EMBL/GenBank/DDBJ databases">
        <title>Energy efficiency and biological interactions define the core microbiome of deep oligotrophic groundwater.</title>
        <authorList>
            <person name="Mehrshad M."/>
            <person name="Lopez-Fernandez M."/>
            <person name="Bell E."/>
            <person name="Bernier-Latmani R."/>
            <person name="Bertilsson S."/>
            <person name="Dopson M."/>
        </authorList>
    </citation>
    <scope>NUCLEOTIDE SEQUENCE</scope>
    <source>
        <strain evidence="1">Modern_marine.mb.64</strain>
    </source>
</reference>
<protein>
    <submittedName>
        <fullName evidence="1">Zinc ribbon domain-containing protein</fullName>
    </submittedName>
</protein>
<organism evidence="1 2">
    <name type="scientific">Eiseniibacteriota bacterium</name>
    <dbReference type="NCBI Taxonomy" id="2212470"/>
    <lineage>
        <taxon>Bacteria</taxon>
        <taxon>Candidatus Eiseniibacteriota</taxon>
    </lineage>
</organism>
<sequence>MEACGKSFTVTMGILEHDTAKVKYQECKFVKVRQQITIFGVTTKKKS</sequence>